<dbReference type="AlphaFoldDB" id="A0A3V9FID2"/>
<sequence>MKKSLIALLLLTSASSYADKIPVSIENVIAGTNAREHSLKNGELTVRYDRSKVTQNMATAMFDWICNDYFMNKWKPETIKRVTLLNVTRDQGYKIDAGGNECKKSGSMTFEQEKAYKANIIENATQF</sequence>
<keyword evidence="1" id="KW-0732">Signal</keyword>
<evidence type="ECO:0000313" key="2">
    <source>
        <dbReference type="EMBL" id="HAE1060172.1"/>
    </source>
</evidence>
<evidence type="ECO:0000256" key="1">
    <source>
        <dbReference type="SAM" id="SignalP"/>
    </source>
</evidence>
<name>A0A3V9FID2_SALSE</name>
<feature type="chain" id="PRO_5030087875" evidence="1">
    <location>
        <begin position="19"/>
        <end position="127"/>
    </location>
</feature>
<reference evidence="2" key="2">
    <citation type="submission" date="2019-04" db="EMBL/GenBank/DDBJ databases">
        <authorList>
            <consortium name="NCBI Pathogen Detection Project"/>
        </authorList>
    </citation>
    <scope>NUCLEOTIDE SEQUENCE</scope>
    <source>
        <strain evidence="2">Salmonella enterica</strain>
    </source>
</reference>
<dbReference type="EMBL" id="DAAQVQ010000016">
    <property type="protein sequence ID" value="HAE1060172.1"/>
    <property type="molecule type" value="Genomic_DNA"/>
</dbReference>
<comment type="caution">
    <text evidence="2">The sequence shown here is derived from an EMBL/GenBank/DDBJ whole genome shotgun (WGS) entry which is preliminary data.</text>
</comment>
<reference evidence="2" key="1">
    <citation type="journal article" date="2018" name="Genome Biol.">
        <title>SKESA: strategic k-mer extension for scrupulous assemblies.</title>
        <authorList>
            <person name="Souvorov A."/>
            <person name="Agarwala R."/>
            <person name="Lipman D.J."/>
        </authorList>
    </citation>
    <scope>NUCLEOTIDE SEQUENCE</scope>
    <source>
        <strain evidence="2">Salmonella enterica</strain>
    </source>
</reference>
<proteinExistence type="predicted"/>
<feature type="signal peptide" evidence="1">
    <location>
        <begin position="1"/>
        <end position="18"/>
    </location>
</feature>
<organism evidence="2">
    <name type="scientific">Salmonella senftenberg</name>
    <dbReference type="NCBI Taxonomy" id="28150"/>
    <lineage>
        <taxon>Bacteria</taxon>
        <taxon>Pseudomonadati</taxon>
        <taxon>Pseudomonadota</taxon>
        <taxon>Gammaproteobacteria</taxon>
        <taxon>Enterobacterales</taxon>
        <taxon>Enterobacteriaceae</taxon>
        <taxon>Salmonella</taxon>
    </lineage>
</organism>
<protein>
    <submittedName>
        <fullName evidence="2">Uncharacterized protein</fullName>
    </submittedName>
</protein>
<accession>A0A3V9FID2</accession>
<gene>
    <name evidence="2" type="ORF">G2831_19260</name>
</gene>